<proteinExistence type="predicted"/>
<dbReference type="PROSITE" id="PS50071">
    <property type="entry name" value="HOMEOBOX_2"/>
    <property type="match status" value="1"/>
</dbReference>
<dbReference type="GO" id="GO:0030154">
    <property type="term" value="P:cell differentiation"/>
    <property type="evidence" value="ECO:0007669"/>
    <property type="project" value="TreeGrafter"/>
</dbReference>
<keyword evidence="2 5" id="KW-0238">DNA-binding</keyword>
<dbReference type="GO" id="GO:0000981">
    <property type="term" value="F:DNA-binding transcription factor activity, RNA polymerase II-specific"/>
    <property type="evidence" value="ECO:0007669"/>
    <property type="project" value="InterPro"/>
</dbReference>
<dbReference type="OrthoDB" id="6159439at2759"/>
<evidence type="ECO:0000259" key="8">
    <source>
        <dbReference type="PROSITE" id="PS50071"/>
    </source>
</evidence>
<dbReference type="Proteomes" id="UP000245884">
    <property type="component" value="Unassembled WGS sequence"/>
</dbReference>
<dbReference type="InterPro" id="IPR057939">
    <property type="entry name" value="TRF2_HOY1_PH"/>
</dbReference>
<keyword evidence="4 5" id="KW-0539">Nucleus</keyword>
<evidence type="ECO:0000313" key="10">
    <source>
        <dbReference type="Proteomes" id="UP000245884"/>
    </source>
</evidence>
<comment type="subcellular location">
    <subcellularLocation>
        <location evidence="1 5 6">Nucleus</location>
    </subcellularLocation>
</comment>
<dbReference type="GO" id="GO:0000978">
    <property type="term" value="F:RNA polymerase II cis-regulatory region sequence-specific DNA binding"/>
    <property type="evidence" value="ECO:0007669"/>
    <property type="project" value="TreeGrafter"/>
</dbReference>
<gene>
    <name evidence="9" type="ORF">BDZ90DRAFT_228586</name>
</gene>
<evidence type="ECO:0000256" key="5">
    <source>
        <dbReference type="PROSITE-ProRule" id="PRU00108"/>
    </source>
</evidence>
<dbReference type="InterPro" id="IPR051000">
    <property type="entry name" value="Homeobox_DNA-bind_prot"/>
</dbReference>
<dbReference type="CDD" id="cd00086">
    <property type="entry name" value="homeodomain"/>
    <property type="match status" value="1"/>
</dbReference>
<feature type="compositionally biased region" description="Low complexity" evidence="7">
    <location>
        <begin position="65"/>
        <end position="95"/>
    </location>
</feature>
<evidence type="ECO:0000256" key="7">
    <source>
        <dbReference type="SAM" id="MobiDB-lite"/>
    </source>
</evidence>
<dbReference type="STRING" id="1569628.A0A316UHR4"/>
<feature type="compositionally biased region" description="Polar residues" evidence="7">
    <location>
        <begin position="157"/>
        <end position="167"/>
    </location>
</feature>
<feature type="region of interest" description="Disordered" evidence="7">
    <location>
        <begin position="61"/>
        <end position="95"/>
    </location>
</feature>
<keyword evidence="10" id="KW-1185">Reference proteome</keyword>
<dbReference type="PANTHER" id="PTHR24324:SF5">
    <property type="entry name" value="HEMATOPOIETICALLY-EXPRESSED HOMEOBOX PROTEIN HHEX"/>
    <property type="match status" value="1"/>
</dbReference>
<feature type="region of interest" description="Disordered" evidence="7">
    <location>
        <begin position="268"/>
        <end position="356"/>
    </location>
</feature>
<dbReference type="EMBL" id="KZ819678">
    <property type="protein sequence ID" value="PWN24877.1"/>
    <property type="molecule type" value="Genomic_DNA"/>
</dbReference>
<organism evidence="9 10">
    <name type="scientific">Jaminaea rosea</name>
    <dbReference type="NCBI Taxonomy" id="1569628"/>
    <lineage>
        <taxon>Eukaryota</taxon>
        <taxon>Fungi</taxon>
        <taxon>Dikarya</taxon>
        <taxon>Basidiomycota</taxon>
        <taxon>Ustilaginomycotina</taxon>
        <taxon>Exobasidiomycetes</taxon>
        <taxon>Microstromatales</taxon>
        <taxon>Microstromatales incertae sedis</taxon>
        <taxon>Jaminaea</taxon>
    </lineage>
</organism>
<feature type="region of interest" description="Disordered" evidence="7">
    <location>
        <begin position="121"/>
        <end position="184"/>
    </location>
</feature>
<dbReference type="Gene3D" id="1.10.10.60">
    <property type="entry name" value="Homeodomain-like"/>
    <property type="match status" value="1"/>
</dbReference>
<evidence type="ECO:0000313" key="9">
    <source>
        <dbReference type="EMBL" id="PWN24877.1"/>
    </source>
</evidence>
<dbReference type="InterPro" id="IPR001356">
    <property type="entry name" value="HD"/>
</dbReference>
<sequence length="833" mass="89206">MTSPHSLRSSSVYPKLQISTTDAANDGSMGTFAWPTSLDSSIDGHASNSHDHFTQQSLEVSLHPTSATSASTSASSRSPSSYRRSGSISSSTGGAATKLDALMPFGRDDSKRHTMASVNTTLSAPELHSSPESDDGLAYDPAPPRPSSMGSRRSQRFNSTGSATSSTGKHRRETTPAWKTRHKCTPEQQRQLLAFFDHNRNPKGKVRQELADQLGMPERSVQIWFQNKRARFRKLCKSTGVSEDSHEALQAVYHDMPDKTGLKVTVKRSRATKQEHASDNDVEEQSAVREVEDVANSPTEPRASPRAKLKASVDDARMDHSPEVKTSRLPTAKVDRPASSSHASTPARQASRSKLSADAQQSITQLPAFSLCIATWRRIAPLTCFFSRRLHRLSWTLKADSVGFRIDLPYTSINSLAFSGPVRPSMAELAEGISEPLGMLRVDLEKQPQFYMETFRSADPVDEADALQNRWRQTEDFTEGNAGTRCLTHVLSGPYDQLKEAVLALKGSDAAIAEKLVIYDAMPGAGGEVSGSVPPPLPMPRHSTDVAGPPPLLRQHDWQQSPHQPSFGANSYGFPHGGAGAFVNSSTDPSPVTAPYELPFQHAGQHGMSFPYDQAAAGQERTTFWPATSDSSASLAGDETFSSTHGHLGHANARYLHPQHQHQYYVPQAELYGGEAPQQQLPPATAATLASLWSTDPPITTAPHNVGGLLINSSNDIFSAPQHDEAAPALSAQSSRRPSTMSATGSGSGTMHTTAGGDASPHSASASASSLNSALAFGEAGSVRPSTVSGAVGVGVWDRPPPMTLLAQRQASIGQQQAASGSMEQDSMLPSSL</sequence>
<name>A0A316UHR4_9BASI</name>
<dbReference type="RefSeq" id="XP_025359489.1">
    <property type="nucleotide sequence ID" value="XM_025504820.1"/>
</dbReference>
<evidence type="ECO:0000256" key="2">
    <source>
        <dbReference type="ARBA" id="ARBA00023125"/>
    </source>
</evidence>
<feature type="domain" description="Homeobox" evidence="8">
    <location>
        <begin position="175"/>
        <end position="235"/>
    </location>
</feature>
<dbReference type="Pfam" id="PF00046">
    <property type="entry name" value="Homeodomain"/>
    <property type="match status" value="1"/>
</dbReference>
<keyword evidence="3 5" id="KW-0371">Homeobox</keyword>
<reference evidence="9 10" key="1">
    <citation type="journal article" date="2018" name="Mol. Biol. Evol.">
        <title>Broad Genomic Sampling Reveals a Smut Pathogenic Ancestry of the Fungal Clade Ustilaginomycotina.</title>
        <authorList>
            <person name="Kijpornyongpan T."/>
            <person name="Mondo S.J."/>
            <person name="Barry K."/>
            <person name="Sandor L."/>
            <person name="Lee J."/>
            <person name="Lipzen A."/>
            <person name="Pangilinan J."/>
            <person name="LaButti K."/>
            <person name="Hainaut M."/>
            <person name="Henrissat B."/>
            <person name="Grigoriev I.V."/>
            <person name="Spatafora J.W."/>
            <person name="Aime M.C."/>
        </authorList>
    </citation>
    <scope>NUCLEOTIDE SEQUENCE [LARGE SCALE GENOMIC DNA]</scope>
    <source>
        <strain evidence="9 10">MCA 5214</strain>
    </source>
</reference>
<dbReference type="InterPro" id="IPR017970">
    <property type="entry name" value="Homeobox_CS"/>
</dbReference>
<evidence type="ECO:0000256" key="4">
    <source>
        <dbReference type="ARBA" id="ARBA00023242"/>
    </source>
</evidence>
<feature type="compositionally biased region" description="Basic and acidic residues" evidence="7">
    <location>
        <begin position="311"/>
        <end position="326"/>
    </location>
</feature>
<evidence type="ECO:0000256" key="6">
    <source>
        <dbReference type="RuleBase" id="RU000682"/>
    </source>
</evidence>
<dbReference type="Pfam" id="PF24818">
    <property type="entry name" value="PH_TRF2_HOY1"/>
    <property type="match status" value="1"/>
</dbReference>
<dbReference type="PROSITE" id="PS00027">
    <property type="entry name" value="HOMEOBOX_1"/>
    <property type="match status" value="1"/>
</dbReference>
<feature type="compositionally biased region" description="Low complexity" evidence="7">
    <location>
        <begin position="807"/>
        <end position="822"/>
    </location>
</feature>
<feature type="compositionally biased region" description="Polar residues" evidence="7">
    <location>
        <begin position="338"/>
        <end position="356"/>
    </location>
</feature>
<dbReference type="AlphaFoldDB" id="A0A316UHR4"/>
<feature type="compositionally biased region" description="Low complexity" evidence="7">
    <location>
        <begin position="739"/>
        <end position="766"/>
    </location>
</feature>
<evidence type="ECO:0000256" key="3">
    <source>
        <dbReference type="ARBA" id="ARBA00023155"/>
    </source>
</evidence>
<feature type="DNA-binding region" description="Homeobox" evidence="5">
    <location>
        <begin position="177"/>
        <end position="236"/>
    </location>
</feature>
<dbReference type="GeneID" id="37026643"/>
<feature type="compositionally biased region" description="Polar residues" evidence="7">
    <location>
        <begin position="823"/>
        <end position="833"/>
    </location>
</feature>
<dbReference type="SUPFAM" id="SSF46689">
    <property type="entry name" value="Homeodomain-like"/>
    <property type="match status" value="1"/>
</dbReference>
<evidence type="ECO:0000256" key="1">
    <source>
        <dbReference type="ARBA" id="ARBA00004123"/>
    </source>
</evidence>
<dbReference type="PANTHER" id="PTHR24324">
    <property type="entry name" value="HOMEOBOX PROTEIN HHEX"/>
    <property type="match status" value="1"/>
</dbReference>
<feature type="region of interest" description="Disordered" evidence="7">
    <location>
        <begin position="805"/>
        <end position="833"/>
    </location>
</feature>
<dbReference type="SMART" id="SM00389">
    <property type="entry name" value="HOX"/>
    <property type="match status" value="1"/>
</dbReference>
<protein>
    <recommendedName>
        <fullName evidence="8">Homeobox domain-containing protein</fullName>
    </recommendedName>
</protein>
<feature type="region of interest" description="Disordered" evidence="7">
    <location>
        <begin position="725"/>
        <end position="766"/>
    </location>
</feature>
<dbReference type="InterPro" id="IPR009057">
    <property type="entry name" value="Homeodomain-like_sf"/>
</dbReference>
<accession>A0A316UHR4</accession>
<dbReference type="GO" id="GO:0005634">
    <property type="term" value="C:nucleus"/>
    <property type="evidence" value="ECO:0007669"/>
    <property type="project" value="UniProtKB-SubCell"/>
</dbReference>